<dbReference type="RefSeq" id="WP_245091007.1">
    <property type="nucleotide sequence ID" value="NZ_CP095053.1"/>
</dbReference>
<organism evidence="1 2">
    <name type="scientific">Hymenobacter aerilatus</name>
    <dbReference type="NCBI Taxonomy" id="2932251"/>
    <lineage>
        <taxon>Bacteria</taxon>
        <taxon>Pseudomonadati</taxon>
        <taxon>Bacteroidota</taxon>
        <taxon>Cytophagia</taxon>
        <taxon>Cytophagales</taxon>
        <taxon>Hymenobacteraceae</taxon>
        <taxon>Hymenobacter</taxon>
    </lineage>
</organism>
<evidence type="ECO:0000313" key="1">
    <source>
        <dbReference type="EMBL" id="UOR03834.1"/>
    </source>
</evidence>
<protein>
    <submittedName>
        <fullName evidence="1">Uncharacterized protein</fullName>
    </submittedName>
</protein>
<gene>
    <name evidence="1" type="ORF">MUN82_12845</name>
</gene>
<sequence length="48" mass="4961">MNKINGGGLLGSASSVVLVNDELDAHVVHGQRVAERAGLTHEHDAALT</sequence>
<dbReference type="Proteomes" id="UP000829925">
    <property type="component" value="Chromosome"/>
</dbReference>
<dbReference type="KEGG" id="haei:MUN82_12845"/>
<keyword evidence="2" id="KW-1185">Reference proteome</keyword>
<accession>A0A8T9SS33</accession>
<dbReference type="EMBL" id="CP095053">
    <property type="protein sequence ID" value="UOR03834.1"/>
    <property type="molecule type" value="Genomic_DNA"/>
</dbReference>
<dbReference type="AlphaFoldDB" id="A0A8T9SS33"/>
<evidence type="ECO:0000313" key="2">
    <source>
        <dbReference type="Proteomes" id="UP000829925"/>
    </source>
</evidence>
<reference evidence="1 2" key="1">
    <citation type="submission" date="2022-04" db="EMBL/GenBank/DDBJ databases">
        <title>Hymenobacter sp. isolated from the air.</title>
        <authorList>
            <person name="Won M."/>
            <person name="Lee C.-M."/>
            <person name="Woen H.-Y."/>
            <person name="Kwon S.-W."/>
        </authorList>
    </citation>
    <scope>NUCLEOTIDE SEQUENCE [LARGE SCALE GENOMIC DNA]</scope>
    <source>
        <strain evidence="2">5413 J-13</strain>
    </source>
</reference>
<name>A0A8T9SS33_9BACT</name>
<proteinExistence type="predicted"/>